<evidence type="ECO:0000313" key="1">
    <source>
        <dbReference type="EMBL" id="KPM04201.1"/>
    </source>
</evidence>
<dbReference type="EMBL" id="JXLN01007684">
    <property type="protein sequence ID" value="KPM04201.1"/>
    <property type="molecule type" value="Genomic_DNA"/>
</dbReference>
<name>A0A131ZZX5_SARSC</name>
<reference evidence="1 2" key="1">
    <citation type="journal article" date="2015" name="Parasit. Vectors">
        <title>Draft genome of the scabies mite.</title>
        <authorList>
            <person name="Rider S.D.Jr."/>
            <person name="Morgan M.S."/>
            <person name="Arlian L.G."/>
        </authorList>
    </citation>
    <scope>NUCLEOTIDE SEQUENCE [LARGE SCALE GENOMIC DNA]</scope>
    <source>
        <strain evidence="1">Arlian Lab</strain>
    </source>
</reference>
<dbReference type="AlphaFoldDB" id="A0A131ZZX5"/>
<organism evidence="1 2">
    <name type="scientific">Sarcoptes scabiei</name>
    <name type="common">Itch mite</name>
    <name type="synonym">Acarus scabiei</name>
    <dbReference type="NCBI Taxonomy" id="52283"/>
    <lineage>
        <taxon>Eukaryota</taxon>
        <taxon>Metazoa</taxon>
        <taxon>Ecdysozoa</taxon>
        <taxon>Arthropoda</taxon>
        <taxon>Chelicerata</taxon>
        <taxon>Arachnida</taxon>
        <taxon>Acari</taxon>
        <taxon>Acariformes</taxon>
        <taxon>Sarcoptiformes</taxon>
        <taxon>Astigmata</taxon>
        <taxon>Psoroptidia</taxon>
        <taxon>Sarcoptoidea</taxon>
        <taxon>Sarcoptidae</taxon>
        <taxon>Sarcoptinae</taxon>
        <taxon>Sarcoptes</taxon>
    </lineage>
</organism>
<comment type="caution">
    <text evidence="1">The sequence shown here is derived from an EMBL/GenBank/DDBJ whole genome shotgun (WGS) entry which is preliminary data.</text>
</comment>
<dbReference type="VEuPathDB" id="VectorBase:SSCA007996"/>
<accession>A0A131ZZX5</accession>
<sequence length="62" mass="7348">MKEIDFQRKLAINLPPIFALISQHIRFECQFFLNPFFSHCVSLMIEQCDCYRIGGNKKHSDQ</sequence>
<proteinExistence type="predicted"/>
<protein>
    <submittedName>
        <fullName evidence="1">Uncharacterized protein</fullName>
    </submittedName>
</protein>
<evidence type="ECO:0000313" key="2">
    <source>
        <dbReference type="Proteomes" id="UP000616769"/>
    </source>
</evidence>
<dbReference type="Proteomes" id="UP000616769">
    <property type="component" value="Unassembled WGS sequence"/>
</dbReference>
<gene>
    <name evidence="1" type="ORF">QR98_0026440</name>
</gene>